<feature type="transmembrane region" description="Helical" evidence="8">
    <location>
        <begin position="611"/>
        <end position="634"/>
    </location>
</feature>
<evidence type="ECO:0000256" key="8">
    <source>
        <dbReference type="RuleBase" id="RU362056"/>
    </source>
</evidence>
<comment type="subcellular location">
    <subcellularLocation>
        <location evidence="1 8">Cell membrane</location>
        <topology evidence="1 8">Multi-pass membrane protein</topology>
    </subcellularLocation>
</comment>
<dbReference type="EMBL" id="NHOQ01002838">
    <property type="protein sequence ID" value="PWA14384.1"/>
    <property type="molecule type" value="Genomic_DNA"/>
</dbReference>
<dbReference type="NCBIfam" id="TIGR00805">
    <property type="entry name" value="oat"/>
    <property type="match status" value="1"/>
</dbReference>
<dbReference type="PANTHER" id="PTHR11388:SF14">
    <property type="entry name" value="SOLUTE CARRIER ORGANIC ANION TRANSPORTER FAMILY MEMBER 2A1"/>
    <property type="match status" value="1"/>
</dbReference>
<protein>
    <recommendedName>
        <fullName evidence="8">Solute carrier organic anion transporter family member</fullName>
    </recommendedName>
</protein>
<dbReference type="GO" id="GO:0015132">
    <property type="term" value="F:prostaglandin transmembrane transporter activity"/>
    <property type="evidence" value="ECO:0007669"/>
    <property type="project" value="TreeGrafter"/>
</dbReference>
<dbReference type="GO" id="GO:0015347">
    <property type="term" value="F:sodium-independent organic anion transmembrane transporter activity"/>
    <property type="evidence" value="ECO:0007669"/>
    <property type="project" value="TreeGrafter"/>
</dbReference>
<dbReference type="InterPro" id="IPR036058">
    <property type="entry name" value="Kazal_dom_sf"/>
</dbReference>
<evidence type="ECO:0000256" key="2">
    <source>
        <dbReference type="ARBA" id="ARBA00009657"/>
    </source>
</evidence>
<gene>
    <name evidence="10" type="ORF">CCH79_00011089</name>
</gene>
<feature type="domain" description="Kazal-like" evidence="9">
    <location>
        <begin position="476"/>
        <end position="532"/>
    </location>
</feature>
<sequence length="690" mass="76562">MLGTADWSSGPFSLTEPEELGQVEVGIRVTGTFMRRCSEVLRADRGSLSKSLRVQPAGDWDLYTTLSMKREVQETSHLFVLCHGFLQLSQLLYSAYFRSTISTIERRYGLSSFSSGTISSLNEVSNCLLIVFVSYFGSRVHRPRVIGFGGLLMAVSAMILTLPHFLSQPYTLDLDLQKFDDLCNPHDNATSPESCGQEDSRRLADTTQVWILMAIAQLLFGVGSVPIQPFGISYIDDFAGHKNSPLYIAILFSVSVFGPSIGYLLGSFMLRFYVDVNRSGFDEFPEFSPVDPGWVGAWWMGLLIITAFLTLASIPYFFFPRQMSFEVNMAETETDSNDNLHLHEKDRSLLEFLKLFPRMFFRLLSSPLFLLLVLSQCCFSSVIAGLASFLSKFLERQYGASAAYSALLVGSLNLPAAAVGMLIGGVIMRRTGLTMKSIPRFSVIMLIISTLLCIPLFFMGCETQKVFEVNYPVAPPGSLPKCSASCSCPESSYKPVCDSNGIEYISACHAGCTNLTIDPNSTLRILVFTNCKCVSGADNQALPGSCPNSCSHYLLPVILVISLASLIACLTQNPLYMMVLRLNPSALADLRQQEHKPFECCPPKLTLPPSLLAWLPAPALFGMAIDMSCIWWKNVCGKKLNCGYYDNSLFRSRYVGLQVGYKIMGIFLLIILGWKAKRIQEYDLEKKPKI</sequence>
<name>A0A315USH2_GAMAF</name>
<feature type="transmembrane region" description="Helical" evidence="8">
    <location>
        <begin position="440"/>
        <end position="460"/>
    </location>
</feature>
<feature type="transmembrane region" description="Helical" evidence="8">
    <location>
        <begin position="553"/>
        <end position="571"/>
    </location>
</feature>
<feature type="transmembrane region" description="Helical" evidence="8">
    <location>
        <begin position="246"/>
        <end position="274"/>
    </location>
</feature>
<keyword evidence="4 8" id="KW-0812">Transmembrane</keyword>
<dbReference type="InterPro" id="IPR036259">
    <property type="entry name" value="MFS_trans_sf"/>
</dbReference>
<evidence type="ECO:0000256" key="3">
    <source>
        <dbReference type="ARBA" id="ARBA00022475"/>
    </source>
</evidence>
<keyword evidence="11" id="KW-1185">Reference proteome</keyword>
<dbReference type="InterPro" id="IPR002350">
    <property type="entry name" value="Kazal_dom"/>
</dbReference>
<dbReference type="GO" id="GO:0006811">
    <property type="term" value="P:monoatomic ion transport"/>
    <property type="evidence" value="ECO:0007669"/>
    <property type="project" value="UniProtKB-KW"/>
</dbReference>
<dbReference type="Pfam" id="PF07648">
    <property type="entry name" value="Kazal_2"/>
    <property type="match status" value="1"/>
</dbReference>
<feature type="transmembrane region" description="Helical" evidence="8">
    <location>
        <begin position="402"/>
        <end position="428"/>
    </location>
</feature>
<dbReference type="GO" id="GO:0016323">
    <property type="term" value="C:basolateral plasma membrane"/>
    <property type="evidence" value="ECO:0007669"/>
    <property type="project" value="TreeGrafter"/>
</dbReference>
<comment type="caution">
    <text evidence="8">Lacks conserved residue(s) required for the propagation of feature annotation.</text>
</comment>
<feature type="non-terminal residue" evidence="10">
    <location>
        <position position="690"/>
    </location>
</feature>
<evidence type="ECO:0000256" key="6">
    <source>
        <dbReference type="ARBA" id="ARBA00023136"/>
    </source>
</evidence>
<evidence type="ECO:0000256" key="5">
    <source>
        <dbReference type="ARBA" id="ARBA00022989"/>
    </source>
</evidence>
<comment type="similarity">
    <text evidence="2 8">Belongs to the organo anion transporter (TC 2.A.60) family.</text>
</comment>
<keyword evidence="3" id="KW-1003">Cell membrane</keyword>
<organism evidence="10 11">
    <name type="scientific">Gambusia affinis</name>
    <name type="common">Western mosquitofish</name>
    <name type="synonym">Heterandria affinis</name>
    <dbReference type="NCBI Taxonomy" id="33528"/>
    <lineage>
        <taxon>Eukaryota</taxon>
        <taxon>Metazoa</taxon>
        <taxon>Chordata</taxon>
        <taxon>Craniata</taxon>
        <taxon>Vertebrata</taxon>
        <taxon>Euteleostomi</taxon>
        <taxon>Actinopterygii</taxon>
        <taxon>Neopterygii</taxon>
        <taxon>Teleostei</taxon>
        <taxon>Neoteleostei</taxon>
        <taxon>Acanthomorphata</taxon>
        <taxon>Ovalentaria</taxon>
        <taxon>Atherinomorphae</taxon>
        <taxon>Cyprinodontiformes</taxon>
        <taxon>Poeciliidae</taxon>
        <taxon>Poeciliinae</taxon>
        <taxon>Gambusia</taxon>
    </lineage>
</organism>
<feature type="transmembrane region" description="Helical" evidence="8">
    <location>
        <begin position="145"/>
        <end position="166"/>
    </location>
</feature>
<evidence type="ECO:0000313" key="11">
    <source>
        <dbReference type="Proteomes" id="UP000250572"/>
    </source>
</evidence>
<evidence type="ECO:0000313" key="10">
    <source>
        <dbReference type="EMBL" id="PWA14384.1"/>
    </source>
</evidence>
<keyword evidence="6 8" id="KW-0472">Membrane</keyword>
<comment type="caution">
    <text evidence="10">The sequence shown here is derived from an EMBL/GenBank/DDBJ whole genome shotgun (WGS) entry which is preliminary data.</text>
</comment>
<feature type="transmembrane region" description="Helical" evidence="8">
    <location>
        <begin position="209"/>
        <end position="234"/>
    </location>
</feature>
<evidence type="ECO:0000256" key="4">
    <source>
        <dbReference type="ARBA" id="ARBA00022692"/>
    </source>
</evidence>
<dbReference type="InterPro" id="IPR004156">
    <property type="entry name" value="OATP"/>
</dbReference>
<keyword evidence="8" id="KW-0813">Transport</keyword>
<dbReference type="GO" id="GO:0043252">
    <property type="term" value="P:sodium-independent organic anion transport"/>
    <property type="evidence" value="ECO:0007669"/>
    <property type="project" value="TreeGrafter"/>
</dbReference>
<evidence type="ECO:0000256" key="7">
    <source>
        <dbReference type="ARBA" id="ARBA00023157"/>
    </source>
</evidence>
<proteinExistence type="inferred from homology"/>
<feature type="transmembrane region" description="Helical" evidence="8">
    <location>
        <begin position="294"/>
        <end position="319"/>
    </location>
</feature>
<accession>A0A315USH2</accession>
<dbReference type="PROSITE" id="PS51465">
    <property type="entry name" value="KAZAL_2"/>
    <property type="match status" value="1"/>
</dbReference>
<dbReference type="Gene3D" id="3.30.60.30">
    <property type="match status" value="1"/>
</dbReference>
<dbReference type="AlphaFoldDB" id="A0A315USH2"/>
<keyword evidence="5 8" id="KW-1133">Transmembrane helix</keyword>
<dbReference type="SUPFAM" id="SSF100895">
    <property type="entry name" value="Kazal-type serine protease inhibitors"/>
    <property type="match status" value="1"/>
</dbReference>
<dbReference type="Pfam" id="PF03137">
    <property type="entry name" value="OATP"/>
    <property type="match status" value="1"/>
</dbReference>
<dbReference type="SUPFAM" id="SSF103473">
    <property type="entry name" value="MFS general substrate transporter"/>
    <property type="match status" value="1"/>
</dbReference>
<feature type="transmembrane region" description="Helical" evidence="8">
    <location>
        <begin position="368"/>
        <end position="390"/>
    </location>
</feature>
<dbReference type="STRING" id="33528.ENSGAFP00000025573"/>
<feature type="transmembrane region" description="Helical" evidence="8">
    <location>
        <begin position="654"/>
        <end position="674"/>
    </location>
</feature>
<reference evidence="10 11" key="1">
    <citation type="journal article" date="2018" name="G3 (Bethesda)">
        <title>A High-Quality Reference Genome for the Invasive Mosquitofish Gambusia affinis Using a Chicago Library.</title>
        <authorList>
            <person name="Hoffberg S.L."/>
            <person name="Troendle N.J."/>
            <person name="Glenn T.C."/>
            <person name="Mahmud O."/>
            <person name="Louha S."/>
            <person name="Chalopin D."/>
            <person name="Bennetzen J.L."/>
            <person name="Mauricio R."/>
        </authorList>
    </citation>
    <scope>NUCLEOTIDE SEQUENCE [LARGE SCALE GENOMIC DNA]</scope>
    <source>
        <strain evidence="10">NE01/NJP1002.9</strain>
        <tissue evidence="10">Muscle</tissue>
    </source>
</reference>
<evidence type="ECO:0000256" key="1">
    <source>
        <dbReference type="ARBA" id="ARBA00004651"/>
    </source>
</evidence>
<dbReference type="PANTHER" id="PTHR11388">
    <property type="entry name" value="ORGANIC ANION TRANSPORTER"/>
    <property type="match status" value="1"/>
</dbReference>
<dbReference type="Proteomes" id="UP000250572">
    <property type="component" value="Unassembled WGS sequence"/>
</dbReference>
<evidence type="ECO:0000259" key="9">
    <source>
        <dbReference type="PROSITE" id="PS51465"/>
    </source>
</evidence>
<keyword evidence="8" id="KW-0406">Ion transport</keyword>
<dbReference type="Gene3D" id="1.20.1250.20">
    <property type="entry name" value="MFS general substrate transporter like domains"/>
    <property type="match status" value="1"/>
</dbReference>
<keyword evidence="7" id="KW-1015">Disulfide bond</keyword>